<dbReference type="GO" id="GO:0006869">
    <property type="term" value="P:lipid transport"/>
    <property type="evidence" value="ECO:0007669"/>
    <property type="project" value="UniProtKB-KW"/>
</dbReference>
<organism evidence="22">
    <name type="scientific">Verticillium alfalfae (strain VaMs.102 / ATCC MYA-4576 / FGSC 10136)</name>
    <name type="common">Verticillium wilt of alfalfa</name>
    <name type="synonym">Verticillium albo-atrum</name>
    <dbReference type="NCBI Taxonomy" id="526221"/>
    <lineage>
        <taxon>Eukaryota</taxon>
        <taxon>Fungi</taxon>
        <taxon>Dikarya</taxon>
        <taxon>Ascomycota</taxon>
        <taxon>Pezizomycotina</taxon>
        <taxon>Sordariomycetes</taxon>
        <taxon>Hypocreomycetidae</taxon>
        <taxon>Glomerellales</taxon>
        <taxon>Plectosphaerellaceae</taxon>
        <taxon>Verticillium</taxon>
    </lineage>
</organism>
<keyword evidence="12 19" id="KW-0445">Lipid transport</keyword>
<evidence type="ECO:0000256" key="15">
    <source>
        <dbReference type="ARBA" id="ARBA00024479"/>
    </source>
</evidence>
<comment type="catalytic activity">
    <reaction evidence="16">
        <text>a 1,2-diacyl-sn-glycero-3-phosphoethanolamine(in) = a 1,2-diacyl-sn-glycero-3-phosphoethanolamine(out)</text>
        <dbReference type="Rhea" id="RHEA:38895"/>
        <dbReference type="ChEBI" id="CHEBI:64612"/>
    </reaction>
</comment>
<accession>C9SXR0</accession>
<comment type="similarity">
    <text evidence="5 19">Belongs to the ATG9 family.</text>
</comment>
<keyword evidence="8" id="KW-0812">Transmembrane</keyword>
<evidence type="ECO:0000256" key="4">
    <source>
        <dbReference type="ARBA" id="ARBA00004653"/>
    </source>
</evidence>
<dbReference type="AlphaFoldDB" id="C9SXR0"/>
<keyword evidence="13" id="KW-0472">Membrane</keyword>
<comment type="catalytic activity">
    <reaction evidence="15">
        <text>a 1,2-diacyl-sn-glycero-3-phospho-L-serine(in) = a 1,2-diacyl-sn-glycero-3-phospho-L-serine(out)</text>
        <dbReference type="Rhea" id="RHEA:38663"/>
        <dbReference type="ChEBI" id="CHEBI:57262"/>
    </reaction>
</comment>
<evidence type="ECO:0000256" key="2">
    <source>
        <dbReference type="ARBA" id="ARBA00004477"/>
    </source>
</evidence>
<evidence type="ECO:0000256" key="13">
    <source>
        <dbReference type="ARBA" id="ARBA00023136"/>
    </source>
</evidence>
<keyword evidence="22" id="KW-1185">Reference proteome</keyword>
<evidence type="ECO:0000256" key="1">
    <source>
        <dbReference type="ARBA" id="ARBA00004439"/>
    </source>
</evidence>
<keyword evidence="7 19" id="KW-0813">Transport</keyword>
<dbReference type="GO" id="GO:0030659">
    <property type="term" value="C:cytoplasmic vesicle membrane"/>
    <property type="evidence" value="ECO:0007669"/>
    <property type="project" value="UniProtKB-SubCell"/>
</dbReference>
<dbReference type="GO" id="GO:0034045">
    <property type="term" value="C:phagophore assembly site membrane"/>
    <property type="evidence" value="ECO:0007669"/>
    <property type="project" value="UniProtKB-SubCell"/>
</dbReference>
<evidence type="ECO:0000256" key="18">
    <source>
        <dbReference type="ARBA" id="ARBA00024631"/>
    </source>
</evidence>
<dbReference type="GO" id="GO:0005789">
    <property type="term" value="C:endoplasmic reticulum membrane"/>
    <property type="evidence" value="ECO:0007669"/>
    <property type="project" value="UniProtKB-SubCell"/>
</dbReference>
<dbReference type="InterPro" id="IPR007241">
    <property type="entry name" value="Autophagy-rel_prot_9"/>
</dbReference>
<dbReference type="GeneID" id="9531870"/>
<dbReference type="Pfam" id="PF04109">
    <property type="entry name" value="ATG9"/>
    <property type="match status" value="2"/>
</dbReference>
<dbReference type="GO" id="GO:0000139">
    <property type="term" value="C:Golgi membrane"/>
    <property type="evidence" value="ECO:0007669"/>
    <property type="project" value="UniProtKB-SubCell"/>
</dbReference>
<sequence length="567" mass="64278">MALRDANPNTALNMTRTQRDWIRAHSKERLDAVDIASRLMRKDNYLIAMINKDVLDMTLPIPFMQNRQFFSGTLQWWLYFSVIDLIFDQSGQVNQEFLKADRRGLLSRYQTVIHLLNYYNEYKKNSATLGDRRYTALARWKFREFNELPHLFQERINMSYPFASRYIDQFPKRLVEQVARSVTFMSGAITFTLAAASFLDPELFLGFEITKDRTALFYIGVFGTIWALARGMISEETTVFDPEFALKGVLDFTHHMPDHWHGRLHSFDVKQEFSELYKLKVVILAEEILGIFLASFVLLFSAPKSSDQIIDFVREFTIHVDGLGYVCSFAEFDFRRGLGNQRPTAGVEDVREDYYTTKHGKMAASYYGFLENYVINPKTGMPGGHVPPSMRQQFHPPPAFPGLNSPNLVAEIPGSREGRGETGRSRGLQGGLGHPARTPRFGASMTAPSPMASMLLDPHHQPSGTNLNVRSTYGIKGRQHRGEHPPERGIREEPTEEGLSSQLQSYSQREDEDEAGGPLGESVWQTSPAKNLSRESSGALSREPDTGVLGLIQQFQQAQRNNRLGGA</sequence>
<keyword evidence="14" id="KW-0968">Cytoplasmic vesicle</keyword>
<dbReference type="GO" id="GO:0034497">
    <property type="term" value="P:protein localization to phagophore assembly site"/>
    <property type="evidence" value="ECO:0007669"/>
    <property type="project" value="TreeGrafter"/>
</dbReference>
<dbReference type="Proteomes" id="UP000008698">
    <property type="component" value="Unassembled WGS sequence"/>
</dbReference>
<evidence type="ECO:0000256" key="16">
    <source>
        <dbReference type="ARBA" id="ARBA00024615"/>
    </source>
</evidence>
<comment type="subcellular location">
    <subcellularLocation>
        <location evidence="1">Cytoplasmic vesicle membrane</location>
        <topology evidence="1">Multi-pass membrane protein</topology>
    </subcellularLocation>
    <subcellularLocation>
        <location evidence="2">Endoplasmic reticulum membrane</location>
        <topology evidence="2">Multi-pass membrane protein</topology>
    </subcellularLocation>
    <subcellularLocation>
        <location evidence="4">Golgi apparatus membrane</location>
        <topology evidence="4">Multi-pass membrane protein</topology>
    </subcellularLocation>
    <subcellularLocation>
        <location evidence="3 19">Preautophagosomal structure membrane</location>
        <topology evidence="3 19">Multi-pass membrane protein</topology>
    </subcellularLocation>
</comment>
<evidence type="ECO:0000256" key="11">
    <source>
        <dbReference type="ARBA" id="ARBA00023034"/>
    </source>
</evidence>
<feature type="region of interest" description="Disordered" evidence="20">
    <location>
        <begin position="399"/>
        <end position="545"/>
    </location>
</feature>
<dbReference type="GO" id="GO:0005776">
    <property type="term" value="C:autophagosome"/>
    <property type="evidence" value="ECO:0007669"/>
    <property type="project" value="TreeGrafter"/>
</dbReference>
<proteinExistence type="inferred from homology"/>
<evidence type="ECO:0000256" key="8">
    <source>
        <dbReference type="ARBA" id="ARBA00022692"/>
    </source>
</evidence>
<evidence type="ECO:0000256" key="19">
    <source>
        <dbReference type="RuleBase" id="RU364027"/>
    </source>
</evidence>
<dbReference type="PANTHER" id="PTHR13038:SF10">
    <property type="entry name" value="AUTOPHAGY-RELATED PROTEIN 9"/>
    <property type="match status" value="1"/>
</dbReference>
<keyword evidence="9" id="KW-1133">Transmembrane helix</keyword>
<dbReference type="OMA" id="MMHYFFR"/>
<dbReference type="STRING" id="526221.C9SXR0"/>
<dbReference type="GO" id="GO:0034727">
    <property type="term" value="P:piecemeal microautophagy of the nucleus"/>
    <property type="evidence" value="ECO:0007669"/>
    <property type="project" value="TreeGrafter"/>
</dbReference>
<dbReference type="RefSeq" id="XP_002999965.1">
    <property type="nucleotide sequence ID" value="XM_002999919.1"/>
</dbReference>
<dbReference type="PANTHER" id="PTHR13038">
    <property type="entry name" value="APG9 AUTOPHAGY 9"/>
    <property type="match status" value="1"/>
</dbReference>
<feature type="compositionally biased region" description="Polar residues" evidence="20">
    <location>
        <begin position="523"/>
        <end position="539"/>
    </location>
</feature>
<dbReference type="OrthoDB" id="2020634at2759"/>
<evidence type="ECO:0000256" key="9">
    <source>
        <dbReference type="ARBA" id="ARBA00022989"/>
    </source>
</evidence>
<feature type="compositionally biased region" description="Polar residues" evidence="20">
    <location>
        <begin position="462"/>
        <end position="471"/>
    </location>
</feature>
<evidence type="ECO:0000313" key="21">
    <source>
        <dbReference type="EMBL" id="EEY23575.1"/>
    </source>
</evidence>
<dbReference type="EMBL" id="DS985229">
    <property type="protein sequence ID" value="EEY23575.1"/>
    <property type="molecule type" value="Genomic_DNA"/>
</dbReference>
<name>C9SXR0_VERA1</name>
<evidence type="ECO:0000256" key="12">
    <source>
        <dbReference type="ARBA" id="ARBA00023055"/>
    </source>
</evidence>
<comment type="function">
    <text evidence="19">Phospholipid scramblase involved in autophagy. Cycles between the preautophagosomal structure/phagophore assembly site (PAS) and the cytoplasmic vesicle pool and supplies membrane for the growing autophagosome. Lipid scramblase activity plays a key role in preautophagosomal structure/phagophore assembly by distributing the phospholipids that arrive through ATG2 from the cytoplasmic to the luminal leaflet of the bilayer, thereby driving autophagosomal membrane expansion.</text>
</comment>
<keyword evidence="10 19" id="KW-0072">Autophagy</keyword>
<feature type="compositionally biased region" description="Polar residues" evidence="20">
    <location>
        <begin position="498"/>
        <end position="507"/>
    </location>
</feature>
<dbReference type="KEGG" id="val:VDBG_09685"/>
<evidence type="ECO:0000256" key="10">
    <source>
        <dbReference type="ARBA" id="ARBA00023006"/>
    </source>
</evidence>
<gene>
    <name evidence="21" type="ORF">VDBG_09685</name>
</gene>
<evidence type="ECO:0000256" key="14">
    <source>
        <dbReference type="ARBA" id="ARBA00023329"/>
    </source>
</evidence>
<dbReference type="HOGENOM" id="CLU_006200_1_1_1"/>
<reference evidence="22" key="1">
    <citation type="journal article" date="2011" name="PLoS Pathog.">
        <title>Comparative genomics yields insights into niche adaptation of plant vascular wilt pathogens.</title>
        <authorList>
            <person name="Klosterman S.J."/>
            <person name="Subbarao K.V."/>
            <person name="Kang S."/>
            <person name="Veronese P."/>
            <person name="Gold S.E."/>
            <person name="Thomma B.P.H.J."/>
            <person name="Chen Z."/>
            <person name="Henrissat B."/>
            <person name="Lee Y.-H."/>
            <person name="Park J."/>
            <person name="Garcia-Pedrajas M.D."/>
            <person name="Barbara D.J."/>
            <person name="Anchieta A."/>
            <person name="de Jonge R."/>
            <person name="Santhanam P."/>
            <person name="Maruthachalam K."/>
            <person name="Atallah Z."/>
            <person name="Amyotte S.G."/>
            <person name="Paz Z."/>
            <person name="Inderbitzin P."/>
            <person name="Hayes R.J."/>
            <person name="Heiman D.I."/>
            <person name="Young S."/>
            <person name="Zeng Q."/>
            <person name="Engels R."/>
            <person name="Galagan J."/>
            <person name="Cuomo C.A."/>
            <person name="Dobinson K.F."/>
            <person name="Ma L.-J."/>
        </authorList>
    </citation>
    <scope>NUCLEOTIDE SEQUENCE [LARGE SCALE GENOMIC DNA]</scope>
    <source>
        <strain evidence="22">VaMs.102 / ATCC MYA-4576 / FGSC 10136</strain>
    </source>
</reference>
<evidence type="ECO:0000256" key="5">
    <source>
        <dbReference type="ARBA" id="ARBA00006185"/>
    </source>
</evidence>
<evidence type="ECO:0000256" key="3">
    <source>
        <dbReference type="ARBA" id="ARBA00004511"/>
    </source>
</evidence>
<keyword evidence="11" id="KW-0333">Golgi apparatus</keyword>
<evidence type="ECO:0000256" key="7">
    <source>
        <dbReference type="ARBA" id="ARBA00022448"/>
    </source>
</evidence>
<feature type="compositionally biased region" description="Basic and acidic residues" evidence="20">
    <location>
        <begin position="480"/>
        <end position="493"/>
    </location>
</feature>
<comment type="catalytic activity">
    <reaction evidence="18">
        <text>a 1,2-diacyl-sn-glycero-3-phosphocholine(in) = a 1,2-diacyl-sn-glycero-3-phosphocholine(out)</text>
        <dbReference type="Rhea" id="RHEA:38571"/>
        <dbReference type="ChEBI" id="CHEBI:57643"/>
    </reaction>
</comment>
<evidence type="ECO:0000256" key="17">
    <source>
        <dbReference type="ARBA" id="ARBA00024621"/>
    </source>
</evidence>
<dbReference type="GO" id="GO:0000422">
    <property type="term" value="P:autophagy of mitochondrion"/>
    <property type="evidence" value="ECO:0007669"/>
    <property type="project" value="TreeGrafter"/>
</dbReference>
<evidence type="ECO:0000256" key="6">
    <source>
        <dbReference type="ARBA" id="ARBA00018074"/>
    </source>
</evidence>
<dbReference type="GO" id="GO:0061709">
    <property type="term" value="P:reticulophagy"/>
    <property type="evidence" value="ECO:0007669"/>
    <property type="project" value="TreeGrafter"/>
</dbReference>
<comment type="catalytic activity">
    <reaction evidence="17">
        <text>a 1,2-diacyl-sn-glycero-3-phospho-(1D-myo-inositol-3-phosphate)(in) = a 1,2-diacyl-sn-glycero-3-phospho-(1D-myo-inositol-3-phosphate)(out)</text>
        <dbReference type="Rhea" id="RHEA:67920"/>
        <dbReference type="ChEBI" id="CHEBI:58088"/>
    </reaction>
</comment>
<protein>
    <recommendedName>
        <fullName evidence="6 19">Autophagy-related protein 9</fullName>
    </recommendedName>
</protein>
<feature type="compositionally biased region" description="Basic and acidic residues" evidence="20">
    <location>
        <begin position="414"/>
        <end position="424"/>
    </location>
</feature>
<evidence type="ECO:0000313" key="22">
    <source>
        <dbReference type="Proteomes" id="UP000008698"/>
    </source>
</evidence>
<dbReference type="eggNOG" id="KOG2173">
    <property type="taxonomic scope" value="Eukaryota"/>
</dbReference>
<evidence type="ECO:0000256" key="20">
    <source>
        <dbReference type="SAM" id="MobiDB-lite"/>
    </source>
</evidence>